<evidence type="ECO:0000259" key="5">
    <source>
        <dbReference type="SMART" id="SM00014"/>
    </source>
</evidence>
<feature type="transmembrane region" description="Helical" evidence="4">
    <location>
        <begin position="72"/>
        <end position="94"/>
    </location>
</feature>
<dbReference type="CDD" id="cd03392">
    <property type="entry name" value="PAP2_like_2"/>
    <property type="match status" value="1"/>
</dbReference>
<dbReference type="EC" id="3.6.1.27" evidence="1"/>
<keyword evidence="4" id="KW-1133">Transmembrane helix</keyword>
<evidence type="ECO:0000256" key="1">
    <source>
        <dbReference type="ARBA" id="ARBA00012374"/>
    </source>
</evidence>
<name>A0ABT3P9F6_9ALTE</name>
<organism evidence="6 7">
    <name type="scientific">Alteromonas aquimaris</name>
    <dbReference type="NCBI Taxonomy" id="2998417"/>
    <lineage>
        <taxon>Bacteria</taxon>
        <taxon>Pseudomonadati</taxon>
        <taxon>Pseudomonadota</taxon>
        <taxon>Gammaproteobacteria</taxon>
        <taxon>Alteromonadales</taxon>
        <taxon>Alteromonadaceae</taxon>
        <taxon>Alteromonas/Salinimonas group</taxon>
        <taxon>Alteromonas</taxon>
    </lineage>
</organism>
<evidence type="ECO:0000256" key="2">
    <source>
        <dbReference type="ARBA" id="ARBA00032707"/>
    </source>
</evidence>
<evidence type="ECO:0000313" key="7">
    <source>
        <dbReference type="Proteomes" id="UP001142810"/>
    </source>
</evidence>
<feature type="domain" description="Phosphatidic acid phosphatase type 2/haloperoxidase" evidence="5">
    <location>
        <begin position="101"/>
        <end position="214"/>
    </location>
</feature>
<dbReference type="InterPro" id="IPR000326">
    <property type="entry name" value="PAP2/HPO"/>
</dbReference>
<reference evidence="6" key="1">
    <citation type="submission" date="2022-11" db="EMBL/GenBank/DDBJ databases">
        <title>Alteromonas sp. nov., isolated from sea water of the Qingdao.</title>
        <authorList>
            <person name="Wang Q."/>
        </authorList>
    </citation>
    <scope>NUCLEOTIDE SEQUENCE</scope>
    <source>
        <strain evidence="6">ASW11-7</strain>
    </source>
</reference>
<gene>
    <name evidence="6" type="ORF">OPS25_12790</name>
</gene>
<evidence type="ECO:0000313" key="6">
    <source>
        <dbReference type="EMBL" id="MCW8109379.1"/>
    </source>
</evidence>
<dbReference type="Gene3D" id="1.20.144.10">
    <property type="entry name" value="Phosphatidic acid phosphatase type 2/haloperoxidase"/>
    <property type="match status" value="2"/>
</dbReference>
<keyword evidence="7" id="KW-1185">Reference proteome</keyword>
<sequence>MVTDRTTLFAPRTLLVVWLFSGLCWGFLQLAMVIMAGETFQIDSTIMYALRSAADLSDPIGPSWLEEIMRDATALGSNWLLVVITFVVACYLLLIDRRRMAIFLVFAILSGIAVSFALKFGFSRPRPDLVPHHTRIYTSSFPSGHAMMSAVTYLTLAGLLAQVQHRRATKALVFFVAIFTMLLVGASRVYLGVHWPSDVVAGWCAGAFWAMMCFHIAKFYRLRRAD</sequence>
<protein>
    <recommendedName>
        <fullName evidence="1">undecaprenyl-diphosphate phosphatase</fullName>
        <ecNumber evidence="1">3.6.1.27</ecNumber>
    </recommendedName>
    <alternativeName>
        <fullName evidence="2">Undecaprenyl pyrophosphate phosphatase</fullName>
    </alternativeName>
</protein>
<dbReference type="SMART" id="SM00014">
    <property type="entry name" value="acidPPc"/>
    <property type="match status" value="1"/>
</dbReference>
<dbReference type="Proteomes" id="UP001142810">
    <property type="component" value="Unassembled WGS sequence"/>
</dbReference>
<dbReference type="InterPro" id="IPR036938">
    <property type="entry name" value="PAP2/HPO_sf"/>
</dbReference>
<feature type="transmembrane region" description="Helical" evidence="4">
    <location>
        <begin position="172"/>
        <end position="193"/>
    </location>
</feature>
<evidence type="ECO:0000256" key="3">
    <source>
        <dbReference type="ARBA" id="ARBA00047594"/>
    </source>
</evidence>
<dbReference type="PANTHER" id="PTHR14969:SF13">
    <property type="entry name" value="AT30094P"/>
    <property type="match status" value="1"/>
</dbReference>
<dbReference type="RefSeq" id="WP_265618136.1">
    <property type="nucleotide sequence ID" value="NZ_JAPFRD010000011.1"/>
</dbReference>
<dbReference type="PANTHER" id="PTHR14969">
    <property type="entry name" value="SPHINGOSINE-1-PHOSPHATE PHOSPHOHYDROLASE"/>
    <property type="match status" value="1"/>
</dbReference>
<proteinExistence type="predicted"/>
<feature type="transmembrane region" description="Helical" evidence="4">
    <location>
        <begin position="142"/>
        <end position="160"/>
    </location>
</feature>
<keyword evidence="4" id="KW-0472">Membrane</keyword>
<comment type="catalytic activity">
    <reaction evidence="3">
        <text>di-trans,octa-cis-undecaprenyl diphosphate + H2O = di-trans,octa-cis-undecaprenyl phosphate + phosphate + H(+)</text>
        <dbReference type="Rhea" id="RHEA:28094"/>
        <dbReference type="ChEBI" id="CHEBI:15377"/>
        <dbReference type="ChEBI" id="CHEBI:15378"/>
        <dbReference type="ChEBI" id="CHEBI:43474"/>
        <dbReference type="ChEBI" id="CHEBI:58405"/>
        <dbReference type="ChEBI" id="CHEBI:60392"/>
        <dbReference type="EC" id="3.6.1.27"/>
    </reaction>
</comment>
<feature type="transmembrane region" description="Helical" evidence="4">
    <location>
        <begin position="199"/>
        <end position="220"/>
    </location>
</feature>
<feature type="transmembrane region" description="Helical" evidence="4">
    <location>
        <begin position="101"/>
        <end position="122"/>
    </location>
</feature>
<keyword evidence="4" id="KW-0812">Transmembrane</keyword>
<dbReference type="EMBL" id="JAPFRD010000011">
    <property type="protein sequence ID" value="MCW8109379.1"/>
    <property type="molecule type" value="Genomic_DNA"/>
</dbReference>
<accession>A0ABT3P9F6</accession>
<evidence type="ECO:0000256" key="4">
    <source>
        <dbReference type="SAM" id="Phobius"/>
    </source>
</evidence>
<dbReference type="SUPFAM" id="SSF48317">
    <property type="entry name" value="Acid phosphatase/Vanadium-dependent haloperoxidase"/>
    <property type="match status" value="1"/>
</dbReference>
<feature type="transmembrane region" description="Helical" evidence="4">
    <location>
        <begin position="12"/>
        <end position="37"/>
    </location>
</feature>
<comment type="caution">
    <text evidence="6">The sequence shown here is derived from an EMBL/GenBank/DDBJ whole genome shotgun (WGS) entry which is preliminary data.</text>
</comment>
<dbReference type="Pfam" id="PF01569">
    <property type="entry name" value="PAP2"/>
    <property type="match status" value="1"/>
</dbReference>